<dbReference type="InterPro" id="IPR003594">
    <property type="entry name" value="HATPase_dom"/>
</dbReference>
<dbReference type="CDD" id="cd00130">
    <property type="entry name" value="PAS"/>
    <property type="match status" value="2"/>
</dbReference>
<evidence type="ECO:0000256" key="2">
    <source>
        <dbReference type="ARBA" id="ARBA00012438"/>
    </source>
</evidence>
<dbReference type="InterPro" id="IPR052162">
    <property type="entry name" value="Sensor_kinase/Photoreceptor"/>
</dbReference>
<feature type="domain" description="PAC" evidence="8">
    <location>
        <begin position="521"/>
        <end position="573"/>
    </location>
</feature>
<feature type="domain" description="PAC" evidence="8">
    <location>
        <begin position="393"/>
        <end position="447"/>
    </location>
</feature>
<feature type="domain" description="Histidine kinase" evidence="6">
    <location>
        <begin position="595"/>
        <end position="813"/>
    </location>
</feature>
<dbReference type="Gene3D" id="3.30.450.40">
    <property type="match status" value="1"/>
</dbReference>
<dbReference type="InterPro" id="IPR005467">
    <property type="entry name" value="His_kinase_dom"/>
</dbReference>
<dbReference type="RefSeq" id="WP_254161690.1">
    <property type="nucleotide sequence ID" value="NZ_JAHESF010000004.1"/>
</dbReference>
<dbReference type="Pfam" id="PF02518">
    <property type="entry name" value="HATPase_c"/>
    <property type="match status" value="1"/>
</dbReference>
<dbReference type="Pfam" id="PF00512">
    <property type="entry name" value="HisKA"/>
    <property type="match status" value="1"/>
</dbReference>
<dbReference type="InterPro" id="IPR003018">
    <property type="entry name" value="GAF"/>
</dbReference>
<dbReference type="SUPFAM" id="SSF55874">
    <property type="entry name" value="ATPase domain of HSP90 chaperone/DNA topoisomerase II/histidine kinase"/>
    <property type="match status" value="1"/>
</dbReference>
<dbReference type="InterPro" id="IPR001610">
    <property type="entry name" value="PAC"/>
</dbReference>
<feature type="domain" description="PAS" evidence="7">
    <location>
        <begin position="448"/>
        <end position="518"/>
    </location>
</feature>
<comment type="catalytic activity">
    <reaction evidence="1">
        <text>ATP + protein L-histidine = ADP + protein N-phospho-L-histidine.</text>
        <dbReference type="EC" id="2.7.13.3"/>
    </reaction>
</comment>
<dbReference type="SUPFAM" id="SSF55785">
    <property type="entry name" value="PYP-like sensor domain (PAS domain)"/>
    <property type="match status" value="3"/>
</dbReference>
<evidence type="ECO:0000256" key="5">
    <source>
        <dbReference type="ARBA" id="ARBA00022777"/>
    </source>
</evidence>
<feature type="domain" description="PAC" evidence="8">
    <location>
        <begin position="269"/>
        <end position="321"/>
    </location>
</feature>
<keyword evidence="4" id="KW-0808">Transferase</keyword>
<dbReference type="Gene3D" id="3.30.450.20">
    <property type="entry name" value="PAS domain"/>
    <property type="match status" value="3"/>
</dbReference>
<dbReference type="AlphaFoldDB" id="A0AAP2DHC6"/>
<evidence type="ECO:0000313" key="10">
    <source>
        <dbReference type="Proteomes" id="UP001319200"/>
    </source>
</evidence>
<dbReference type="PRINTS" id="PR00344">
    <property type="entry name" value="BCTRLSENSOR"/>
</dbReference>
<dbReference type="FunFam" id="3.30.565.10:FF:000006">
    <property type="entry name" value="Sensor histidine kinase WalK"/>
    <property type="match status" value="1"/>
</dbReference>
<evidence type="ECO:0000256" key="4">
    <source>
        <dbReference type="ARBA" id="ARBA00022679"/>
    </source>
</evidence>
<sequence length="813" mass="93581">MRRTADDHIAYEKISRNEVILEGQKRALELAVNGSRLSDVLDVLTLCVERQSEDQIFASILLIDQDGKRLLHGSAPNLPLAYNQAITGSEIESNAGSCGTAAFTKKEVVVSDISTDPLWQKYKHLALQHGLAACWSTPILSRSNDLLATFALYYTKRRRPSEADRNAVELLSRTAGIVIEWFSDIAKKREAENALKKTDQHLRALMTATSDVIYRMSADWKTMWTLYGQNFLEDTSNAIDEWQSKYLLPEDRKPIEAVINHAIKTKGTFQLEHRVIQADGFIGWTFSRAIPILDDSGNIVEWYGVATDVTNRKRNEASLVESEKQFRDFSNSIKNLAWMAHGDGWIYWYNQRWYDYTGTTLEDMQGWGWASVHHPDHVARTTEFIRTAWQTGKEWELTFPLKSKDGTYRWFLTRAYPIKDDQGKVIKWIGTNTDVNEKLRIQEELRQSEDRLRQISDFMPQIVWSTDAHGDHDFFNKRWYEFSGLTFEESKGEQWSRIVHPDDVERITSTWQRSLQTGQLYEVEFRFRRYDGEYRWILARAMPLRQANGTIERWFGTSTDIHDQKTMSQKLETLVYERTKELKRSNEDLQQFAHVSSHDLKEPVRKIQVFSNMISDRFQQHLPQQVNVNIERIKKSANRIASMIEGVLLYSSLEGSSMMFEDIDLAHIISEVATELELVIAEKNAKINYADLPIIQGVPTMIYQLFYNLINNAIKFSKSGRQPIVTITSQLTVRNGRSFHQIIIEDNGIGFSNIYSEAIFTTFTRLHSKDDYEGTGLGLALCKKIVERHGGTISATGVDGEGAKFMIQLPVDK</sequence>
<dbReference type="SMART" id="SM00091">
    <property type="entry name" value="PAS"/>
    <property type="match status" value="2"/>
</dbReference>
<dbReference type="SUPFAM" id="SSF47384">
    <property type="entry name" value="Homodimeric domain of signal transducing histidine kinase"/>
    <property type="match status" value="1"/>
</dbReference>
<dbReference type="InterPro" id="IPR000014">
    <property type="entry name" value="PAS"/>
</dbReference>
<dbReference type="EC" id="2.7.13.3" evidence="2"/>
<dbReference type="Gene3D" id="1.10.287.130">
    <property type="match status" value="1"/>
</dbReference>
<dbReference type="EMBL" id="JAHESF010000004">
    <property type="protein sequence ID" value="MBT1696408.1"/>
    <property type="molecule type" value="Genomic_DNA"/>
</dbReference>
<dbReference type="InterPro" id="IPR035965">
    <property type="entry name" value="PAS-like_dom_sf"/>
</dbReference>
<dbReference type="InterPro" id="IPR004358">
    <property type="entry name" value="Sig_transdc_His_kin-like_C"/>
</dbReference>
<dbReference type="PANTHER" id="PTHR43304">
    <property type="entry name" value="PHYTOCHROME-LIKE PROTEIN CPH1"/>
    <property type="match status" value="1"/>
</dbReference>
<dbReference type="InterPro" id="IPR013655">
    <property type="entry name" value="PAS_fold_3"/>
</dbReference>
<dbReference type="FunFam" id="3.30.450.20:FF:000099">
    <property type="entry name" value="Sensory box sensor histidine kinase"/>
    <property type="match status" value="2"/>
</dbReference>
<name>A0AAP2DHC6_9BACT</name>
<feature type="domain" description="PAS" evidence="7">
    <location>
        <begin position="322"/>
        <end position="392"/>
    </location>
</feature>
<dbReference type="PANTHER" id="PTHR43304:SF1">
    <property type="entry name" value="PAC DOMAIN-CONTAINING PROTEIN"/>
    <property type="match status" value="1"/>
</dbReference>
<dbReference type="InterPro" id="IPR036890">
    <property type="entry name" value="HATPase_C_sf"/>
</dbReference>
<dbReference type="SMART" id="SM00086">
    <property type="entry name" value="PAC"/>
    <property type="match status" value="3"/>
</dbReference>
<keyword evidence="10" id="KW-1185">Reference proteome</keyword>
<dbReference type="InterPro" id="IPR000700">
    <property type="entry name" value="PAS-assoc_C"/>
</dbReference>
<dbReference type="SMART" id="SM00388">
    <property type="entry name" value="HisKA"/>
    <property type="match status" value="1"/>
</dbReference>
<reference evidence="9 10" key="1">
    <citation type="submission" date="2021-05" db="EMBL/GenBank/DDBJ databases">
        <title>A Polyphasic approach of four new species of the genus Ohtaekwangia: Ohtaekwangia histidinii sp. nov., Ohtaekwangia cretensis sp. nov., Ohtaekwangia indiensis sp. nov., Ohtaekwangia reichenbachii sp. nov. from diverse environment.</title>
        <authorList>
            <person name="Octaviana S."/>
        </authorList>
    </citation>
    <scope>NUCLEOTIDE SEQUENCE [LARGE SCALE GENOMIC DNA]</scope>
    <source>
        <strain evidence="9 10">PWU4</strain>
    </source>
</reference>
<dbReference type="Proteomes" id="UP001319200">
    <property type="component" value="Unassembled WGS sequence"/>
</dbReference>
<dbReference type="Gene3D" id="3.30.565.10">
    <property type="entry name" value="Histidine kinase-like ATPase, C-terminal domain"/>
    <property type="match status" value="1"/>
</dbReference>
<organism evidence="9 10">
    <name type="scientific">Chryseosolibacter histidini</name>
    <dbReference type="NCBI Taxonomy" id="2782349"/>
    <lineage>
        <taxon>Bacteria</taxon>
        <taxon>Pseudomonadati</taxon>
        <taxon>Bacteroidota</taxon>
        <taxon>Cytophagia</taxon>
        <taxon>Cytophagales</taxon>
        <taxon>Chryseotaleaceae</taxon>
        <taxon>Chryseosolibacter</taxon>
    </lineage>
</organism>
<dbReference type="InterPro" id="IPR029016">
    <property type="entry name" value="GAF-like_dom_sf"/>
</dbReference>
<dbReference type="InterPro" id="IPR036097">
    <property type="entry name" value="HisK_dim/P_sf"/>
</dbReference>
<dbReference type="Pfam" id="PF13185">
    <property type="entry name" value="GAF_2"/>
    <property type="match status" value="1"/>
</dbReference>
<dbReference type="PROSITE" id="PS50113">
    <property type="entry name" value="PAC"/>
    <property type="match status" value="3"/>
</dbReference>
<gene>
    <name evidence="9" type="ORF">KK083_05945</name>
</gene>
<evidence type="ECO:0000313" key="9">
    <source>
        <dbReference type="EMBL" id="MBT1696408.1"/>
    </source>
</evidence>
<comment type="caution">
    <text evidence="9">The sequence shown here is derived from an EMBL/GenBank/DDBJ whole genome shotgun (WGS) entry which is preliminary data.</text>
</comment>
<accession>A0AAP2DHC6</accession>
<protein>
    <recommendedName>
        <fullName evidence="2">histidine kinase</fullName>
        <ecNumber evidence="2">2.7.13.3</ecNumber>
    </recommendedName>
</protein>
<dbReference type="PROSITE" id="PS50109">
    <property type="entry name" value="HIS_KIN"/>
    <property type="match status" value="1"/>
</dbReference>
<dbReference type="GO" id="GO:0000155">
    <property type="term" value="F:phosphorelay sensor kinase activity"/>
    <property type="evidence" value="ECO:0007669"/>
    <property type="project" value="InterPro"/>
</dbReference>
<dbReference type="SMART" id="SM00387">
    <property type="entry name" value="HATPase_c"/>
    <property type="match status" value="1"/>
</dbReference>
<dbReference type="CDD" id="cd00082">
    <property type="entry name" value="HisKA"/>
    <property type="match status" value="1"/>
</dbReference>
<keyword evidence="5" id="KW-0418">Kinase</keyword>
<keyword evidence="3" id="KW-0597">Phosphoprotein</keyword>
<evidence type="ECO:0000259" key="8">
    <source>
        <dbReference type="PROSITE" id="PS50113"/>
    </source>
</evidence>
<evidence type="ECO:0000256" key="3">
    <source>
        <dbReference type="ARBA" id="ARBA00022553"/>
    </source>
</evidence>
<dbReference type="Pfam" id="PF08447">
    <property type="entry name" value="PAS_3"/>
    <property type="match status" value="3"/>
</dbReference>
<dbReference type="SMART" id="SM00065">
    <property type="entry name" value="GAF"/>
    <property type="match status" value="1"/>
</dbReference>
<dbReference type="SUPFAM" id="SSF55781">
    <property type="entry name" value="GAF domain-like"/>
    <property type="match status" value="1"/>
</dbReference>
<dbReference type="PROSITE" id="PS50112">
    <property type="entry name" value="PAS"/>
    <property type="match status" value="2"/>
</dbReference>
<dbReference type="NCBIfam" id="TIGR00229">
    <property type="entry name" value="sensory_box"/>
    <property type="match status" value="2"/>
</dbReference>
<proteinExistence type="predicted"/>
<evidence type="ECO:0000259" key="6">
    <source>
        <dbReference type="PROSITE" id="PS50109"/>
    </source>
</evidence>
<evidence type="ECO:0000259" key="7">
    <source>
        <dbReference type="PROSITE" id="PS50112"/>
    </source>
</evidence>
<dbReference type="InterPro" id="IPR003661">
    <property type="entry name" value="HisK_dim/P_dom"/>
</dbReference>
<evidence type="ECO:0000256" key="1">
    <source>
        <dbReference type="ARBA" id="ARBA00000085"/>
    </source>
</evidence>